<organism evidence="5 6">
    <name type="scientific">Variovorax defluvii</name>
    <dbReference type="NCBI Taxonomy" id="913761"/>
    <lineage>
        <taxon>Bacteria</taxon>
        <taxon>Pseudomonadati</taxon>
        <taxon>Pseudomonadota</taxon>
        <taxon>Betaproteobacteria</taxon>
        <taxon>Burkholderiales</taxon>
        <taxon>Comamonadaceae</taxon>
        <taxon>Variovorax</taxon>
    </lineage>
</organism>
<evidence type="ECO:0000313" key="6">
    <source>
        <dbReference type="Proteomes" id="UP001500975"/>
    </source>
</evidence>
<feature type="domain" description="Haemolysin-type calcium binding-related" evidence="4">
    <location>
        <begin position="468"/>
        <end position="505"/>
    </location>
</feature>
<evidence type="ECO:0000256" key="1">
    <source>
        <dbReference type="ARBA" id="ARBA00004613"/>
    </source>
</evidence>
<keyword evidence="3" id="KW-0106">Calcium</keyword>
<name>A0ABP8H0Y4_9BURK</name>
<dbReference type="PANTHER" id="PTHR38340">
    <property type="entry name" value="S-LAYER PROTEIN"/>
    <property type="match status" value="1"/>
</dbReference>
<dbReference type="InterPro" id="IPR018511">
    <property type="entry name" value="Hemolysin-typ_Ca-bd_CS"/>
</dbReference>
<keyword evidence="2" id="KW-0964">Secreted</keyword>
<dbReference type="InterPro" id="IPR010566">
    <property type="entry name" value="Haemolys_ca-bd"/>
</dbReference>
<dbReference type="PRINTS" id="PR00313">
    <property type="entry name" value="CABNDNGRPT"/>
</dbReference>
<accession>A0ABP8H0Y4</accession>
<evidence type="ECO:0000256" key="2">
    <source>
        <dbReference type="ARBA" id="ARBA00022525"/>
    </source>
</evidence>
<dbReference type="EMBL" id="BAABGJ010000007">
    <property type="protein sequence ID" value="GAA4332766.1"/>
    <property type="molecule type" value="Genomic_DNA"/>
</dbReference>
<sequence length="662" mass="69004">MQGNERSSKFAPVQAEEFARDWTVVEHISNTTTGFYRFARGWGRDVIHHDDVSAARSDAVEFDVGVAPGDIVVTRSINDLILSLWGSTDTITLSSCLDGDRSASYPIDHIRFADGTRWDLAAVKAMFTRSTEGSDTLRGYSTDDVLWGGAGDDILYGYAGNDTLDGGAGDDTLYGGDDRTLYSGSDDDRLQGGDGKDTLYGNFGNDSLQGGKGNDILYGGKGNDDLQGNDGNDTLRGGEGADILDGGSGEDWLYGGVGDDIFVLRRGSGPDVIQEFVAEGTDTISVDSDIALEQLWFRQLNGTLEVGIVGSDDRFVINSNLVYENLNVEEFRTSDGRTLASSNVNNLVQAMARFSPPAAGQSALPPDTLAALAPILAMNWTAGDADNVLDGTTGNDIFNGGKGNDTVHGGAGDDLLIGGADNDLYTFGVGDGRDSIDEYGGPGGGVDTVSFGADVSPASVTVMGRDRDLVLTYSAHDTVTLQNAFAAQVIEQVRFADGTVWNAAQLAALAAASSNQTMRGTTGNDTLSGTAAKDILEGLAGNDTLDGRAGADVMMGGPGDDAYYVDNSADVVMESAGEGTDIVRTSITYVLPAEVENLLLNTPDAIDGTGNALDNTLYAGAGNNVFDGRGGADSLPPAPMWPSMVASGDQAGLVAANMGAWI</sequence>
<dbReference type="Pfam" id="PF00353">
    <property type="entry name" value="HemolysinCabind"/>
    <property type="match status" value="6"/>
</dbReference>
<dbReference type="InterPro" id="IPR001343">
    <property type="entry name" value="Hemolysn_Ca-bd"/>
</dbReference>
<dbReference type="SUPFAM" id="SSF51120">
    <property type="entry name" value="beta-Roll"/>
    <property type="match status" value="4"/>
</dbReference>
<dbReference type="InterPro" id="IPR050557">
    <property type="entry name" value="RTX_toxin/Mannuronan_C5-epim"/>
</dbReference>
<dbReference type="Gene3D" id="2.150.10.10">
    <property type="entry name" value="Serralysin-like metalloprotease, C-terminal"/>
    <property type="match status" value="4"/>
</dbReference>
<dbReference type="Pfam" id="PF06594">
    <property type="entry name" value="HCBP_related"/>
    <property type="match status" value="2"/>
</dbReference>
<reference evidence="6" key="1">
    <citation type="journal article" date="2019" name="Int. J. Syst. Evol. Microbiol.">
        <title>The Global Catalogue of Microorganisms (GCM) 10K type strain sequencing project: providing services to taxonomists for standard genome sequencing and annotation.</title>
        <authorList>
            <consortium name="The Broad Institute Genomics Platform"/>
            <consortium name="The Broad Institute Genome Sequencing Center for Infectious Disease"/>
            <person name="Wu L."/>
            <person name="Ma J."/>
        </authorList>
    </citation>
    <scope>NUCLEOTIDE SEQUENCE [LARGE SCALE GENOMIC DNA]</scope>
    <source>
        <strain evidence="6">JCM 17804</strain>
    </source>
</reference>
<dbReference type="Proteomes" id="UP001500975">
    <property type="component" value="Unassembled WGS sequence"/>
</dbReference>
<keyword evidence="6" id="KW-1185">Reference proteome</keyword>
<evidence type="ECO:0000256" key="3">
    <source>
        <dbReference type="ARBA" id="ARBA00022837"/>
    </source>
</evidence>
<dbReference type="PANTHER" id="PTHR38340:SF1">
    <property type="entry name" value="S-LAYER PROTEIN"/>
    <property type="match status" value="1"/>
</dbReference>
<comment type="subcellular location">
    <subcellularLocation>
        <location evidence="1">Secreted</location>
    </subcellularLocation>
</comment>
<protein>
    <recommendedName>
        <fullName evidence="4">Haemolysin-type calcium binding-related domain-containing protein</fullName>
    </recommendedName>
</protein>
<evidence type="ECO:0000313" key="5">
    <source>
        <dbReference type="EMBL" id="GAA4332766.1"/>
    </source>
</evidence>
<dbReference type="PROSITE" id="PS00330">
    <property type="entry name" value="HEMOLYSIN_CALCIUM"/>
    <property type="match status" value="3"/>
</dbReference>
<proteinExistence type="predicted"/>
<feature type="domain" description="Haemolysin-type calcium binding-related" evidence="4">
    <location>
        <begin position="79"/>
        <end position="121"/>
    </location>
</feature>
<evidence type="ECO:0000259" key="4">
    <source>
        <dbReference type="Pfam" id="PF06594"/>
    </source>
</evidence>
<gene>
    <name evidence="5" type="ORF">GCM10023165_07520</name>
</gene>
<dbReference type="InterPro" id="IPR011049">
    <property type="entry name" value="Serralysin-like_metalloprot_C"/>
</dbReference>
<comment type="caution">
    <text evidence="5">The sequence shown here is derived from an EMBL/GenBank/DDBJ whole genome shotgun (WGS) entry which is preliminary data.</text>
</comment>